<accession>A0A5C3NUG8</accession>
<dbReference type="OrthoDB" id="433924at2759"/>
<feature type="non-terminal residue" evidence="2">
    <location>
        <position position="1"/>
    </location>
</feature>
<dbReference type="STRING" id="5364.A0A5C3NUG8"/>
<dbReference type="Proteomes" id="UP000305948">
    <property type="component" value="Unassembled WGS sequence"/>
</dbReference>
<keyword evidence="1" id="KW-0812">Transmembrane</keyword>
<dbReference type="AlphaFoldDB" id="A0A5C3NUG8"/>
<proteinExistence type="predicted"/>
<organism evidence="2 3">
    <name type="scientific">Heliocybe sulcata</name>
    <dbReference type="NCBI Taxonomy" id="5364"/>
    <lineage>
        <taxon>Eukaryota</taxon>
        <taxon>Fungi</taxon>
        <taxon>Dikarya</taxon>
        <taxon>Basidiomycota</taxon>
        <taxon>Agaricomycotina</taxon>
        <taxon>Agaricomycetes</taxon>
        <taxon>Gloeophyllales</taxon>
        <taxon>Gloeophyllaceae</taxon>
        <taxon>Heliocybe</taxon>
    </lineage>
</organism>
<evidence type="ECO:0000256" key="1">
    <source>
        <dbReference type="SAM" id="Phobius"/>
    </source>
</evidence>
<dbReference type="EMBL" id="ML213503">
    <property type="protein sequence ID" value="TFK57411.1"/>
    <property type="molecule type" value="Genomic_DNA"/>
</dbReference>
<gene>
    <name evidence="2" type="ORF">OE88DRAFT_1618692</name>
</gene>
<keyword evidence="1" id="KW-1133">Transmembrane helix</keyword>
<evidence type="ECO:0000313" key="3">
    <source>
        <dbReference type="Proteomes" id="UP000305948"/>
    </source>
</evidence>
<reference evidence="2 3" key="1">
    <citation type="journal article" date="2019" name="Nat. Ecol. Evol.">
        <title>Megaphylogeny resolves global patterns of mushroom evolution.</title>
        <authorList>
            <person name="Varga T."/>
            <person name="Krizsan K."/>
            <person name="Foldi C."/>
            <person name="Dima B."/>
            <person name="Sanchez-Garcia M."/>
            <person name="Sanchez-Ramirez S."/>
            <person name="Szollosi G.J."/>
            <person name="Szarkandi J.G."/>
            <person name="Papp V."/>
            <person name="Albert L."/>
            <person name="Andreopoulos W."/>
            <person name="Angelini C."/>
            <person name="Antonin V."/>
            <person name="Barry K.W."/>
            <person name="Bougher N.L."/>
            <person name="Buchanan P."/>
            <person name="Buyck B."/>
            <person name="Bense V."/>
            <person name="Catcheside P."/>
            <person name="Chovatia M."/>
            <person name="Cooper J."/>
            <person name="Damon W."/>
            <person name="Desjardin D."/>
            <person name="Finy P."/>
            <person name="Geml J."/>
            <person name="Haridas S."/>
            <person name="Hughes K."/>
            <person name="Justo A."/>
            <person name="Karasinski D."/>
            <person name="Kautmanova I."/>
            <person name="Kiss B."/>
            <person name="Kocsube S."/>
            <person name="Kotiranta H."/>
            <person name="LaButti K.M."/>
            <person name="Lechner B.E."/>
            <person name="Liimatainen K."/>
            <person name="Lipzen A."/>
            <person name="Lukacs Z."/>
            <person name="Mihaltcheva S."/>
            <person name="Morgado L.N."/>
            <person name="Niskanen T."/>
            <person name="Noordeloos M.E."/>
            <person name="Ohm R.A."/>
            <person name="Ortiz-Santana B."/>
            <person name="Ovrebo C."/>
            <person name="Racz N."/>
            <person name="Riley R."/>
            <person name="Savchenko A."/>
            <person name="Shiryaev A."/>
            <person name="Soop K."/>
            <person name="Spirin V."/>
            <person name="Szebenyi C."/>
            <person name="Tomsovsky M."/>
            <person name="Tulloss R.E."/>
            <person name="Uehling J."/>
            <person name="Grigoriev I.V."/>
            <person name="Vagvolgyi C."/>
            <person name="Papp T."/>
            <person name="Martin F.M."/>
            <person name="Miettinen O."/>
            <person name="Hibbett D.S."/>
            <person name="Nagy L.G."/>
        </authorList>
    </citation>
    <scope>NUCLEOTIDE SEQUENCE [LARGE SCALE GENOMIC DNA]</scope>
    <source>
        <strain evidence="2 3">OMC1185</strain>
    </source>
</reference>
<keyword evidence="3" id="KW-1185">Reference proteome</keyword>
<keyword evidence="1" id="KW-0472">Membrane</keyword>
<sequence length="513" mass="58217">PAVRIPKKWKWTGDLFLQKDPGKADHFAQVALTDATEHLQDGLRFSICFASVDSLRLKKMFDVSDLDILLSSCARPQQLAKLFPLGDADTKPVETLAKYMLKRKKMTYATLVVNDIALGILLVFPSAMSKLADIFKAPPDLRESNFLTAVLLPWRLTSARYEKIQWQGRGELPDGDDGPDSGRAIPTDARVPASVLQAIHILNFPQWLWDHMRSPNRPHCVWNTSDGTPLKPGVETVALRTIMKYCNATDVGHKADVRVVFVHIGSLTTLHKIPGFVERRLRRMEVQFVTYGTHQKVPVGRWGMREIFAAGGVVTFTPSAFVDTPVTTFQLISRINEHPLWQCYVTPAMVAAVLNELDSDKDPLNRRILELIEDGHILFLQTPPLIRGTKQGASPSQDWISLQTVLMRLSGRGLLNECTRLFQSQFANVSEMNIHSAMIQNISQGLTWVESQPVFQKEFRRFVVVTGLQEKNIPWDRDGFEWYPVSNFRFKDDWFPEEILHSMEKGLKNPHPK</sequence>
<evidence type="ECO:0000313" key="2">
    <source>
        <dbReference type="EMBL" id="TFK57411.1"/>
    </source>
</evidence>
<protein>
    <submittedName>
        <fullName evidence="2">Uncharacterized protein</fullName>
    </submittedName>
</protein>
<feature type="transmembrane region" description="Helical" evidence="1">
    <location>
        <begin position="108"/>
        <end position="128"/>
    </location>
</feature>
<name>A0A5C3NUG8_9AGAM</name>